<evidence type="ECO:0008006" key="3">
    <source>
        <dbReference type="Google" id="ProtNLM"/>
    </source>
</evidence>
<accession>A0A285RWR7</accession>
<dbReference type="Pfam" id="PF05762">
    <property type="entry name" value="VWA_CoxE"/>
    <property type="match status" value="1"/>
</dbReference>
<dbReference type="OrthoDB" id="9764216at2"/>
<evidence type="ECO:0000313" key="2">
    <source>
        <dbReference type="Proteomes" id="UP000219111"/>
    </source>
</evidence>
<dbReference type="PANTHER" id="PTHR39338">
    <property type="entry name" value="BLL5662 PROTEIN-RELATED"/>
    <property type="match status" value="1"/>
</dbReference>
<gene>
    <name evidence="1" type="ORF">SAMN05877831_10295</name>
</gene>
<reference evidence="2" key="1">
    <citation type="submission" date="2017-08" db="EMBL/GenBank/DDBJ databases">
        <authorList>
            <person name="Varghese N."/>
            <person name="Submissions S."/>
        </authorList>
    </citation>
    <scope>NUCLEOTIDE SEQUENCE [LARGE SCALE GENOMIC DNA]</scope>
    <source>
        <strain evidence="2">JA276</strain>
    </source>
</reference>
<keyword evidence="2" id="KW-1185">Reference proteome</keyword>
<dbReference type="RefSeq" id="WP_097068984.1">
    <property type="nucleotide sequence ID" value="NZ_OBMT01000002.1"/>
</dbReference>
<dbReference type="PANTHER" id="PTHR39338:SF7">
    <property type="entry name" value="BLL6692 PROTEIN"/>
    <property type="match status" value="1"/>
</dbReference>
<dbReference type="EMBL" id="OBMT01000002">
    <property type="protein sequence ID" value="SOB98972.1"/>
    <property type="molecule type" value="Genomic_DNA"/>
</dbReference>
<dbReference type="AlphaFoldDB" id="A0A285RWR7"/>
<dbReference type="Proteomes" id="UP000219111">
    <property type="component" value="Unassembled WGS sequence"/>
</dbReference>
<organism evidence="1 2">
    <name type="scientific">Rhodobacter maris</name>
    <dbReference type="NCBI Taxonomy" id="446682"/>
    <lineage>
        <taxon>Bacteria</taxon>
        <taxon>Pseudomonadati</taxon>
        <taxon>Pseudomonadota</taxon>
        <taxon>Alphaproteobacteria</taxon>
        <taxon>Rhodobacterales</taxon>
        <taxon>Rhodobacter group</taxon>
        <taxon>Rhodobacter</taxon>
    </lineage>
</organism>
<dbReference type="InterPro" id="IPR008912">
    <property type="entry name" value="Uncharacterised_CoxE"/>
</dbReference>
<evidence type="ECO:0000313" key="1">
    <source>
        <dbReference type="EMBL" id="SOB98972.1"/>
    </source>
</evidence>
<protein>
    <recommendedName>
        <fullName evidence="3">VWA domain containing CoxE-like protein</fullName>
    </recommendedName>
</protein>
<name>A0A285RWR7_9RHOB</name>
<sequence>MFLPFFEKLRASGVPVSPREYLGFLEGLAAGLCTYDLDGFYYFARAAMVKDERHLDRFDRAFSESFKGLETIPQEAVLDALQLPEDWLRKLAEKHLSAEEKAQIEALGGFEKLMETLRERLREQQGRHQGGNKWIGTAGTSPFGAYGYNPEGVRIGQEESRHRRAVKVWDKREFRDFDDTVELGTRNIKVALKRLRHWARHGAQEELDLPGTIRASAEAGYIDVKTRPERHNAVKVVLFLDVGGSMDDHIALVDELFSAARAEFKHLEHYYFHNCLYEGVWRDNRRRWGEVTPTWEVLHRYGPDYKCIFVGDAAMSPYEISHVGGANEHWNPEPGALWLSRAQEQWPDHVWLNPVPERHWSYTMSIGMVSEIFAGRMFPLTLEGITAAMKVLG</sequence>
<proteinExistence type="predicted"/>